<dbReference type="SMART" id="SM00015">
    <property type="entry name" value="IQ"/>
    <property type="match status" value="1"/>
</dbReference>
<keyword evidence="2" id="KW-0812">Transmembrane</keyword>
<evidence type="ECO:0000259" key="3">
    <source>
        <dbReference type="PROSITE" id="PS50010"/>
    </source>
</evidence>
<dbReference type="PANTHER" id="PTHR12673:SF262">
    <property type="entry name" value="RHOGEF DOMAIN-CONTAINING PROTEIN"/>
    <property type="match status" value="1"/>
</dbReference>
<dbReference type="RefSeq" id="XP_004350210.1">
    <property type="nucleotide sequence ID" value="XM_004350160.1"/>
</dbReference>
<evidence type="ECO:0000256" key="1">
    <source>
        <dbReference type="SAM" id="MobiDB-lite"/>
    </source>
</evidence>
<dbReference type="AlphaFoldDB" id="F4QFQ3"/>
<feature type="compositionally biased region" description="Low complexity" evidence="1">
    <location>
        <begin position="77"/>
        <end position="96"/>
    </location>
</feature>
<dbReference type="CDD" id="cd00160">
    <property type="entry name" value="RhoGEF"/>
    <property type="match status" value="1"/>
</dbReference>
<dbReference type="InterPro" id="IPR035899">
    <property type="entry name" value="DBL_dom_sf"/>
</dbReference>
<dbReference type="Pfam" id="PF00612">
    <property type="entry name" value="IQ"/>
    <property type="match status" value="1"/>
</dbReference>
<gene>
    <name evidence="4" type="primary">gxcEE</name>
    <name evidence="4" type="ORF">DFA_11267</name>
</gene>
<dbReference type="PROSITE" id="PS50096">
    <property type="entry name" value="IQ"/>
    <property type="match status" value="1"/>
</dbReference>
<evidence type="ECO:0000313" key="4">
    <source>
        <dbReference type="EMBL" id="EGG13506.1"/>
    </source>
</evidence>
<dbReference type="PANTHER" id="PTHR12673">
    <property type="entry name" value="FACIOGENITAL DYSPLASIA PROTEIN"/>
    <property type="match status" value="1"/>
</dbReference>
<feature type="region of interest" description="Disordered" evidence="1">
    <location>
        <begin position="481"/>
        <end position="627"/>
    </location>
</feature>
<dbReference type="SMART" id="SM00325">
    <property type="entry name" value="RhoGEF"/>
    <property type="match status" value="1"/>
</dbReference>
<dbReference type="OMA" id="PRNSIAM"/>
<keyword evidence="2" id="KW-0472">Membrane</keyword>
<feature type="compositionally biased region" description="Acidic residues" evidence="1">
    <location>
        <begin position="359"/>
        <end position="368"/>
    </location>
</feature>
<protein>
    <submittedName>
        <fullName evidence="4">RhoGEF domain-containing protein</fullName>
    </submittedName>
</protein>
<sequence>MTSFIPLFCSLALLVLFIIVIIIYVKLYALEEENNHQRNSYNGADTILIINHHNDNDDNDNDNNNDETRRLLSINQYDNDSNDTNNTTTSSNYDNNFFYESDSYSSNIDDDDNNNNTNNNNSHQYFQLTSITNNIKSILNQNNQIDPLLLLKQKAAIIIQKYVRGWLVRIHYADFFKKIKYRKFIIKEIINFEKTYISKLTMLIDHLKTPLLDNHYRSMISLDKVNQLFSNIDEILHLHKSILETFTSSQPPYLVGKIYIDILPSFKIYIPYVKNYNNAFKIYSSLADDEEFSQLIEIFGFLPSYLILPIQQTPRYVLLFSDLLKHTNPQNQDYDSLKVLIDEVRATASSINQCISTSVEDDDEEDNEVMAPRPTSKNNHHSTPPRRPASASSKHRPRNSIAMHKEAINSMLQSPPPTSSHNPADYAHLPSYLRPTKASAAWSRQKVEYTPQPVWKSSGTGNDYITNYTYQSTPYVEKGSPLFIDRTPSKGQPVWRPNSPSPKSFNYPKENYTRSTKVQPNRPVSPPPKPNFFNYPDLSSSSSSSSSSLSSSNTTSPMSSGISSPSISSTSSSEGVSSFKPPLGKKQLSSISLSTTTTTTTSNHSSGSGSNSIATTPPISPNNHLSTTDRVKNFESFPFEAGMMFVHSKVCDRALSS</sequence>
<dbReference type="GO" id="GO:0005085">
    <property type="term" value="F:guanyl-nucleotide exchange factor activity"/>
    <property type="evidence" value="ECO:0007669"/>
    <property type="project" value="InterPro"/>
</dbReference>
<dbReference type="EMBL" id="GL883029">
    <property type="protein sequence ID" value="EGG13506.1"/>
    <property type="molecule type" value="Genomic_DNA"/>
</dbReference>
<proteinExistence type="predicted"/>
<dbReference type="InterPro" id="IPR051092">
    <property type="entry name" value="FYVE_RhoGEF_PH"/>
</dbReference>
<evidence type="ECO:0000256" key="2">
    <source>
        <dbReference type="SAM" id="Phobius"/>
    </source>
</evidence>
<feature type="domain" description="DH" evidence="3">
    <location>
        <begin position="181"/>
        <end position="354"/>
    </location>
</feature>
<name>F4QFQ3_CACFS</name>
<evidence type="ECO:0000313" key="5">
    <source>
        <dbReference type="Proteomes" id="UP000007797"/>
    </source>
</evidence>
<dbReference type="InterPro" id="IPR000048">
    <property type="entry name" value="IQ_motif_EF-hand-BS"/>
</dbReference>
<dbReference type="Proteomes" id="UP000007797">
    <property type="component" value="Unassembled WGS sequence"/>
</dbReference>
<dbReference type="SUPFAM" id="SSF48065">
    <property type="entry name" value="DBL homology domain (DH-domain)"/>
    <property type="match status" value="1"/>
</dbReference>
<feature type="compositionally biased region" description="Low complexity" evidence="1">
    <location>
        <begin position="588"/>
        <end position="616"/>
    </location>
</feature>
<dbReference type="Gene3D" id="1.20.900.10">
    <property type="entry name" value="Dbl homology (DH) domain"/>
    <property type="match status" value="1"/>
</dbReference>
<feature type="region of interest" description="Disordered" evidence="1">
    <location>
        <begin position="74"/>
        <end position="96"/>
    </location>
</feature>
<dbReference type="InterPro" id="IPR000219">
    <property type="entry name" value="DH_dom"/>
</dbReference>
<organism evidence="4 5">
    <name type="scientific">Cavenderia fasciculata</name>
    <name type="common">Slime mold</name>
    <name type="synonym">Dictyostelium fasciculatum</name>
    <dbReference type="NCBI Taxonomy" id="261658"/>
    <lineage>
        <taxon>Eukaryota</taxon>
        <taxon>Amoebozoa</taxon>
        <taxon>Evosea</taxon>
        <taxon>Eumycetozoa</taxon>
        <taxon>Dictyostelia</taxon>
        <taxon>Acytosteliales</taxon>
        <taxon>Cavenderiaceae</taxon>
        <taxon>Cavenderia</taxon>
    </lineage>
</organism>
<dbReference type="GeneID" id="14865724"/>
<feature type="transmembrane region" description="Helical" evidence="2">
    <location>
        <begin position="7"/>
        <end position="29"/>
    </location>
</feature>
<dbReference type="OrthoDB" id="660555at2759"/>
<dbReference type="Pfam" id="PF00621">
    <property type="entry name" value="RhoGEF"/>
    <property type="match status" value="1"/>
</dbReference>
<dbReference type="KEGG" id="dfa:DFA_11267"/>
<feature type="region of interest" description="Disordered" evidence="1">
    <location>
        <begin position="355"/>
        <end position="398"/>
    </location>
</feature>
<feature type="compositionally biased region" description="Low complexity" evidence="1">
    <location>
        <begin position="539"/>
        <end position="578"/>
    </location>
</feature>
<dbReference type="GO" id="GO:0005737">
    <property type="term" value="C:cytoplasm"/>
    <property type="evidence" value="ECO:0007669"/>
    <property type="project" value="TreeGrafter"/>
</dbReference>
<keyword evidence="5" id="KW-1185">Reference proteome</keyword>
<reference evidence="5" key="1">
    <citation type="journal article" date="2011" name="Genome Res.">
        <title>Phylogeny-wide analysis of social amoeba genomes highlights ancient origins for complex intercellular communication.</title>
        <authorList>
            <person name="Heidel A.J."/>
            <person name="Lawal H.M."/>
            <person name="Felder M."/>
            <person name="Schilde C."/>
            <person name="Helps N.R."/>
            <person name="Tunggal B."/>
            <person name="Rivero F."/>
            <person name="John U."/>
            <person name="Schleicher M."/>
            <person name="Eichinger L."/>
            <person name="Platzer M."/>
            <person name="Noegel A.A."/>
            <person name="Schaap P."/>
            <person name="Gloeckner G."/>
        </authorList>
    </citation>
    <scope>NUCLEOTIDE SEQUENCE [LARGE SCALE GENOMIC DNA]</scope>
    <source>
        <strain evidence="5">SH3</strain>
    </source>
</reference>
<keyword evidence="2" id="KW-1133">Transmembrane helix</keyword>
<dbReference type="PROSITE" id="PS50010">
    <property type="entry name" value="DH_2"/>
    <property type="match status" value="1"/>
</dbReference>
<accession>F4QFQ3</accession>